<reference evidence="3 4" key="1">
    <citation type="journal article" date="2019" name="Int. J. Syst. Evol. Microbiol.">
        <title>The Global Catalogue of Microorganisms (GCM) 10K type strain sequencing project: providing services to taxonomists for standard genome sequencing and annotation.</title>
        <authorList>
            <consortium name="The Broad Institute Genomics Platform"/>
            <consortium name="The Broad Institute Genome Sequencing Center for Infectious Disease"/>
            <person name="Wu L."/>
            <person name="Ma J."/>
        </authorList>
    </citation>
    <scope>NUCLEOTIDE SEQUENCE [LARGE SCALE GENOMIC DNA]</scope>
    <source>
        <strain evidence="3 4">JCM 16022</strain>
    </source>
</reference>
<feature type="region of interest" description="Disordered" evidence="1">
    <location>
        <begin position="1"/>
        <end position="28"/>
    </location>
</feature>
<evidence type="ECO:0000313" key="4">
    <source>
        <dbReference type="Proteomes" id="UP001501771"/>
    </source>
</evidence>
<evidence type="ECO:0000256" key="2">
    <source>
        <dbReference type="SAM" id="Phobius"/>
    </source>
</evidence>
<feature type="transmembrane region" description="Helical" evidence="2">
    <location>
        <begin position="116"/>
        <end position="137"/>
    </location>
</feature>
<keyword evidence="4" id="KW-1185">Reference proteome</keyword>
<feature type="compositionally biased region" description="Polar residues" evidence="1">
    <location>
        <begin position="1"/>
        <end position="10"/>
    </location>
</feature>
<name>A0ABN2ZJG9_9ACTN</name>
<feature type="transmembrane region" description="Helical" evidence="2">
    <location>
        <begin position="157"/>
        <end position="181"/>
    </location>
</feature>
<proteinExistence type="predicted"/>
<evidence type="ECO:0000256" key="1">
    <source>
        <dbReference type="SAM" id="MobiDB-lite"/>
    </source>
</evidence>
<keyword evidence="2" id="KW-0812">Transmembrane</keyword>
<sequence>MTTHVTTHNPARSDVLDTPSPEIRTRPRKQVSRTWALAGIGSALLGAGTIVTTSMVDTVYTPEFEGTTTGISADLQDKAPLMFAFHSIAMTGAILMIVFAAGLFRRLRTAMPDSIAPTVAFAGLAGTAVVSVLGAGLDTEYMMAFAQGGDIVDDANAAMYNHWIGTIPWLWVLAGLAGLALFSAARQGVVPRWIGRVGLVLGGLTVVLGISPLEYMSGVTGVLWLLVTALGFTLGDKRYRTAAR</sequence>
<feature type="transmembrane region" description="Helical" evidence="2">
    <location>
        <begin position="216"/>
        <end position="235"/>
    </location>
</feature>
<feature type="transmembrane region" description="Helical" evidence="2">
    <location>
        <begin position="83"/>
        <end position="104"/>
    </location>
</feature>
<feature type="transmembrane region" description="Helical" evidence="2">
    <location>
        <begin position="34"/>
        <end position="56"/>
    </location>
</feature>
<keyword evidence="2" id="KW-0472">Membrane</keyword>
<dbReference type="Proteomes" id="UP001501771">
    <property type="component" value="Unassembled WGS sequence"/>
</dbReference>
<organism evidence="3 4">
    <name type="scientific">Nocardioides koreensis</name>
    <dbReference type="NCBI Taxonomy" id="433651"/>
    <lineage>
        <taxon>Bacteria</taxon>
        <taxon>Bacillati</taxon>
        <taxon>Actinomycetota</taxon>
        <taxon>Actinomycetes</taxon>
        <taxon>Propionibacteriales</taxon>
        <taxon>Nocardioidaceae</taxon>
        <taxon>Nocardioides</taxon>
    </lineage>
</organism>
<keyword evidence="2" id="KW-1133">Transmembrane helix</keyword>
<protein>
    <recommendedName>
        <fullName evidence="5">DUF4386 family protein</fullName>
    </recommendedName>
</protein>
<comment type="caution">
    <text evidence="3">The sequence shown here is derived from an EMBL/GenBank/DDBJ whole genome shotgun (WGS) entry which is preliminary data.</text>
</comment>
<evidence type="ECO:0000313" key="3">
    <source>
        <dbReference type="EMBL" id="GAA2143173.1"/>
    </source>
</evidence>
<dbReference type="RefSeq" id="WP_344149736.1">
    <property type="nucleotide sequence ID" value="NZ_BAAAQR010000003.1"/>
</dbReference>
<gene>
    <name evidence="3" type="ORF">GCM10009844_15310</name>
</gene>
<feature type="transmembrane region" description="Helical" evidence="2">
    <location>
        <begin position="193"/>
        <end position="210"/>
    </location>
</feature>
<dbReference type="EMBL" id="BAAAQR010000003">
    <property type="protein sequence ID" value="GAA2143173.1"/>
    <property type="molecule type" value="Genomic_DNA"/>
</dbReference>
<evidence type="ECO:0008006" key="5">
    <source>
        <dbReference type="Google" id="ProtNLM"/>
    </source>
</evidence>
<accession>A0ABN2ZJG9</accession>